<feature type="compositionally biased region" description="Low complexity" evidence="1">
    <location>
        <begin position="142"/>
        <end position="153"/>
    </location>
</feature>
<dbReference type="EMBL" id="JANQDX010000008">
    <property type="protein sequence ID" value="KAL0920444.1"/>
    <property type="molecule type" value="Genomic_DNA"/>
</dbReference>
<proteinExistence type="predicted"/>
<dbReference type="Proteomes" id="UP001552299">
    <property type="component" value="Unassembled WGS sequence"/>
</dbReference>
<dbReference type="AlphaFoldDB" id="A0ABD0V5Z0"/>
<accession>A0ABD0V5Z0</accession>
<feature type="region of interest" description="Disordered" evidence="1">
    <location>
        <begin position="134"/>
        <end position="187"/>
    </location>
</feature>
<organism evidence="2 3">
    <name type="scientific">Dendrobium thyrsiflorum</name>
    <name type="common">Pinecone-like raceme dendrobium</name>
    <name type="synonym">Orchid</name>
    <dbReference type="NCBI Taxonomy" id="117978"/>
    <lineage>
        <taxon>Eukaryota</taxon>
        <taxon>Viridiplantae</taxon>
        <taxon>Streptophyta</taxon>
        <taxon>Embryophyta</taxon>
        <taxon>Tracheophyta</taxon>
        <taxon>Spermatophyta</taxon>
        <taxon>Magnoliopsida</taxon>
        <taxon>Liliopsida</taxon>
        <taxon>Asparagales</taxon>
        <taxon>Orchidaceae</taxon>
        <taxon>Epidendroideae</taxon>
        <taxon>Malaxideae</taxon>
        <taxon>Dendrobiinae</taxon>
        <taxon>Dendrobium</taxon>
    </lineage>
</organism>
<name>A0ABD0V5Z0_DENTH</name>
<sequence>MANIKPVVSRAMEDWKTYTEVGNLEEMMKQILKNKTKKAPLRTRGNHENDMLREDQRVVPSKIDGDEMMKTVGLGVEKDSTEVSLDVDGKTTIEELDSPANLPKENKNGIEDCKHQDFISQDNEETSDKLKIISGHSKDSAESSSGSCGAGTAQKEGVRGGDAGTRAPQPGELGRLERPLSMGDEGRKDRCLATEVGRTVVWRRRLEGPLSGDGGRKDRSLATEVRRTVVGKGGRKDHNRRAMKGGKTFVGGRRREYSGAGLWALQRQTLWFTWI</sequence>
<evidence type="ECO:0000313" key="2">
    <source>
        <dbReference type="EMBL" id="KAL0920444.1"/>
    </source>
</evidence>
<keyword evidence="3" id="KW-1185">Reference proteome</keyword>
<gene>
    <name evidence="2" type="ORF">M5K25_009582</name>
</gene>
<feature type="compositionally biased region" description="Basic and acidic residues" evidence="1">
    <location>
        <begin position="174"/>
        <end position="187"/>
    </location>
</feature>
<comment type="caution">
    <text evidence="2">The sequence shown here is derived from an EMBL/GenBank/DDBJ whole genome shotgun (WGS) entry which is preliminary data.</text>
</comment>
<evidence type="ECO:0000313" key="3">
    <source>
        <dbReference type="Proteomes" id="UP001552299"/>
    </source>
</evidence>
<evidence type="ECO:0000256" key="1">
    <source>
        <dbReference type="SAM" id="MobiDB-lite"/>
    </source>
</evidence>
<reference evidence="2 3" key="1">
    <citation type="journal article" date="2024" name="Plant Biotechnol. J.">
        <title>Dendrobium thyrsiflorum genome and its molecular insights into genes involved in important horticultural traits.</title>
        <authorList>
            <person name="Chen B."/>
            <person name="Wang J.Y."/>
            <person name="Zheng P.J."/>
            <person name="Li K.L."/>
            <person name="Liang Y.M."/>
            <person name="Chen X.F."/>
            <person name="Zhang C."/>
            <person name="Zhao X."/>
            <person name="He X."/>
            <person name="Zhang G.Q."/>
            <person name="Liu Z.J."/>
            <person name="Xu Q."/>
        </authorList>
    </citation>
    <scope>NUCLEOTIDE SEQUENCE [LARGE SCALE GENOMIC DNA]</scope>
    <source>
        <strain evidence="2">GZMU011</strain>
    </source>
</reference>
<protein>
    <submittedName>
        <fullName evidence="2">Uncharacterized protein</fullName>
    </submittedName>
</protein>